<dbReference type="SMART" id="SM00490">
    <property type="entry name" value="HELICc"/>
    <property type="match status" value="1"/>
</dbReference>
<organism evidence="13 14">
    <name type="scientific">Ascobolus immersus RN42</name>
    <dbReference type="NCBI Taxonomy" id="1160509"/>
    <lineage>
        <taxon>Eukaryota</taxon>
        <taxon>Fungi</taxon>
        <taxon>Dikarya</taxon>
        <taxon>Ascomycota</taxon>
        <taxon>Pezizomycotina</taxon>
        <taxon>Pezizomycetes</taxon>
        <taxon>Pezizales</taxon>
        <taxon>Ascobolaceae</taxon>
        <taxon>Ascobolus</taxon>
    </lineage>
</organism>
<evidence type="ECO:0000256" key="2">
    <source>
        <dbReference type="ARBA" id="ARBA00022741"/>
    </source>
</evidence>
<dbReference type="InterPro" id="IPR014001">
    <property type="entry name" value="Helicase_ATP-bd"/>
</dbReference>
<evidence type="ECO:0008006" key="15">
    <source>
        <dbReference type="Google" id="ProtNLM"/>
    </source>
</evidence>
<dbReference type="PROSITE" id="PS51194">
    <property type="entry name" value="HELICASE_CTER"/>
    <property type="match status" value="1"/>
</dbReference>
<dbReference type="InterPro" id="IPR001965">
    <property type="entry name" value="Znf_PHD"/>
</dbReference>
<keyword evidence="6" id="KW-0067">ATP-binding</keyword>
<gene>
    <name evidence="13" type="ORF">BJ508DRAFT_205695</name>
</gene>
<dbReference type="SMART" id="SM00184">
    <property type="entry name" value="RING"/>
    <property type="match status" value="2"/>
</dbReference>
<dbReference type="InterPro" id="IPR001650">
    <property type="entry name" value="Helicase_C-like"/>
</dbReference>
<dbReference type="PANTHER" id="PTHR10799">
    <property type="entry name" value="SNF2/RAD54 HELICASE FAMILY"/>
    <property type="match status" value="1"/>
</dbReference>
<keyword evidence="2" id="KW-0547">Nucleotide-binding</keyword>
<feature type="coiled-coil region" evidence="8">
    <location>
        <begin position="901"/>
        <end position="970"/>
    </location>
</feature>
<dbReference type="GO" id="GO:0005524">
    <property type="term" value="F:ATP binding"/>
    <property type="evidence" value="ECO:0007669"/>
    <property type="project" value="InterPro"/>
</dbReference>
<dbReference type="SUPFAM" id="SSF52540">
    <property type="entry name" value="P-loop containing nucleoside triphosphate hydrolases"/>
    <property type="match status" value="2"/>
</dbReference>
<dbReference type="AlphaFoldDB" id="A0A3N4IHU5"/>
<name>A0A3N4IHU5_ASCIM</name>
<evidence type="ECO:0000256" key="8">
    <source>
        <dbReference type="SAM" id="Coils"/>
    </source>
</evidence>
<dbReference type="PROSITE" id="PS50016">
    <property type="entry name" value="ZF_PHD_2"/>
    <property type="match status" value="1"/>
</dbReference>
<dbReference type="GO" id="GO:0016787">
    <property type="term" value="F:hydrolase activity"/>
    <property type="evidence" value="ECO:0007669"/>
    <property type="project" value="UniProtKB-KW"/>
</dbReference>
<dbReference type="Gene3D" id="3.40.50.300">
    <property type="entry name" value="P-loop containing nucleotide triphosphate hydrolases"/>
    <property type="match status" value="1"/>
</dbReference>
<dbReference type="CDD" id="cd18793">
    <property type="entry name" value="SF2_C_SNF"/>
    <property type="match status" value="1"/>
</dbReference>
<keyword evidence="1" id="KW-0479">Metal-binding</keyword>
<evidence type="ECO:0000256" key="5">
    <source>
        <dbReference type="ARBA" id="ARBA00022833"/>
    </source>
</evidence>
<dbReference type="InterPro" id="IPR011011">
    <property type="entry name" value="Znf_FYVE_PHD"/>
</dbReference>
<keyword evidence="4" id="KW-0378">Hydrolase</keyword>
<dbReference type="Gene3D" id="3.40.50.10810">
    <property type="entry name" value="Tandem AAA-ATPase domain"/>
    <property type="match status" value="1"/>
</dbReference>
<dbReference type="InterPro" id="IPR049730">
    <property type="entry name" value="SNF2/RAD54-like_C"/>
</dbReference>
<dbReference type="InterPro" id="IPR001841">
    <property type="entry name" value="Znf_RING"/>
</dbReference>
<protein>
    <recommendedName>
        <fullName evidence="15">ISWI chromatin-remodeling complex ATPase ISW2</fullName>
    </recommendedName>
</protein>
<dbReference type="SUPFAM" id="SSF57903">
    <property type="entry name" value="FYVE/PHD zinc finger"/>
    <property type="match status" value="1"/>
</dbReference>
<reference evidence="13 14" key="1">
    <citation type="journal article" date="2018" name="Nat. Ecol. Evol.">
        <title>Pezizomycetes genomes reveal the molecular basis of ectomycorrhizal truffle lifestyle.</title>
        <authorList>
            <person name="Murat C."/>
            <person name="Payen T."/>
            <person name="Noel B."/>
            <person name="Kuo A."/>
            <person name="Morin E."/>
            <person name="Chen J."/>
            <person name="Kohler A."/>
            <person name="Krizsan K."/>
            <person name="Balestrini R."/>
            <person name="Da Silva C."/>
            <person name="Montanini B."/>
            <person name="Hainaut M."/>
            <person name="Levati E."/>
            <person name="Barry K.W."/>
            <person name="Belfiori B."/>
            <person name="Cichocki N."/>
            <person name="Clum A."/>
            <person name="Dockter R.B."/>
            <person name="Fauchery L."/>
            <person name="Guy J."/>
            <person name="Iotti M."/>
            <person name="Le Tacon F."/>
            <person name="Lindquist E.A."/>
            <person name="Lipzen A."/>
            <person name="Malagnac F."/>
            <person name="Mello A."/>
            <person name="Molinier V."/>
            <person name="Miyauchi S."/>
            <person name="Poulain J."/>
            <person name="Riccioni C."/>
            <person name="Rubini A."/>
            <person name="Sitrit Y."/>
            <person name="Splivallo R."/>
            <person name="Traeger S."/>
            <person name="Wang M."/>
            <person name="Zifcakova L."/>
            <person name="Wipf D."/>
            <person name="Zambonelli A."/>
            <person name="Paolocci F."/>
            <person name="Nowrousian M."/>
            <person name="Ottonello S."/>
            <person name="Baldrian P."/>
            <person name="Spatafora J.W."/>
            <person name="Henrissat B."/>
            <person name="Nagy L.G."/>
            <person name="Aury J.M."/>
            <person name="Wincker P."/>
            <person name="Grigoriev I.V."/>
            <person name="Bonfante P."/>
            <person name="Martin F.M."/>
        </authorList>
    </citation>
    <scope>NUCLEOTIDE SEQUENCE [LARGE SCALE GENOMIC DNA]</scope>
    <source>
        <strain evidence="13 14">RN42</strain>
    </source>
</reference>
<dbReference type="Pfam" id="PF00271">
    <property type="entry name" value="Helicase_C"/>
    <property type="match status" value="1"/>
</dbReference>
<dbReference type="Pfam" id="PF00176">
    <property type="entry name" value="SNF2-rel_dom"/>
    <property type="match status" value="1"/>
</dbReference>
<dbReference type="SMART" id="SM00487">
    <property type="entry name" value="DEXDc"/>
    <property type="match status" value="1"/>
</dbReference>
<dbReference type="EMBL" id="ML119656">
    <property type="protein sequence ID" value="RPA84997.1"/>
    <property type="molecule type" value="Genomic_DNA"/>
</dbReference>
<feature type="domain" description="Helicase ATP-binding" evidence="11">
    <location>
        <begin position="106"/>
        <end position="273"/>
    </location>
</feature>
<dbReference type="InterPro" id="IPR038718">
    <property type="entry name" value="SNF2-like_sf"/>
</dbReference>
<evidence type="ECO:0000256" key="4">
    <source>
        <dbReference type="ARBA" id="ARBA00022801"/>
    </source>
</evidence>
<dbReference type="STRING" id="1160509.A0A3N4IHU5"/>
<feature type="domain" description="PHD-type" evidence="10">
    <location>
        <begin position="775"/>
        <end position="825"/>
    </location>
</feature>
<feature type="region of interest" description="Disordered" evidence="9">
    <location>
        <begin position="983"/>
        <end position="1024"/>
    </location>
</feature>
<feature type="compositionally biased region" description="Polar residues" evidence="9">
    <location>
        <begin position="983"/>
        <end position="998"/>
    </location>
</feature>
<dbReference type="InterPro" id="IPR027417">
    <property type="entry name" value="P-loop_NTPase"/>
</dbReference>
<evidence type="ECO:0000313" key="13">
    <source>
        <dbReference type="EMBL" id="RPA84997.1"/>
    </source>
</evidence>
<dbReference type="SMART" id="SM00249">
    <property type="entry name" value="PHD"/>
    <property type="match status" value="1"/>
</dbReference>
<evidence type="ECO:0000259" key="11">
    <source>
        <dbReference type="PROSITE" id="PS51192"/>
    </source>
</evidence>
<dbReference type="Pfam" id="PF00628">
    <property type="entry name" value="PHD"/>
    <property type="match status" value="1"/>
</dbReference>
<keyword evidence="14" id="KW-1185">Reference proteome</keyword>
<sequence length="1060" mass="120507">MKKTNKQSKKVAQEDPQLTLRNSERRTLDATKIRRDRFYIHYRDLFERLLPERNYISRMVERREAEKDDDFEVVEDVVPYKLLESQPEHVKATMKPYQIAGLSYLVWLYKNGVSGILGDEMGLGKTLQTLSLFSYLTTYEPVAKGHKRPFLVVCPLSVMSSWIAECERWTPHLRALRFHGPAAELANIKKSAQGYDVVITTYEAFEKEKTWFSRAFVWRYVVLDEGHKIKNEKSLISRALQGIRSEFRLILTGTPLQNNMQELWALLHWLYPDVFTENTSRKFEEAFNLTLGKNDIKFMDYARLLLELIMLRRMKDSKGVDLNLPPKTELLLYLPLTPMQRFWYKRLLTRVEKNVLQEVFSNPGKAVEAATELAGLDDATWAAAKKAMVQSAAKSNTAEGNKWQRLMNLVMQLRKCCSHPYLLPGAEPEPDTMDYASASAALMLASTKLIFLDKLVETLCIKEGRKVLIFSGFTRMLDVVEDFLLTKGGNNGRFKFGRLDGGTSRARRSLGIHLFNRDSDYKIMLISTRAGGLGINLATASDVVMLDTDWNPQQDLQAQARAHRIGQKNPVTIYRLITQGTVEEQMMGRIRKKLYLSAKVTESMRDFYTEGSGADAEKKGDMQNDMPSMSTGQLLALVRSGSRVIAREGVDVTEMINWDWETLVKKCTDYGEEVAKEEADTAEEERKWLSEIERVEARVFEGKAHTKTATSNKLIAQEWQQLSARKSHSRVVMIDGHAVLKETVGNSEWEAVATFAGKDPTLADPKRARRKITHQETCQICYDGGDLYTCTFCPRVYHAACLDPPARKLAKSSRGSWSCPQHECHRCQQKAANAGGMIFRCRWCEHGYCEDCMDWDKTELVADSLPELELLGFGPIDQAYWIKCQDCVELHAVHPESRQLCETLQREFEEAKQKKLAEEAEAEAAFSAELKRKEEEKAARKIAAANPAKSEEVKLELAAKKQQRDELARVLKTELAAPLQSMLTDASTAESSAVNTPVSEREWMPPKKGKAGPKRKLEDYFTPRASEEGKKVKVQVEAALRFKGEGKENGGEEGEVVWVE</sequence>
<feature type="region of interest" description="Disordered" evidence="9">
    <location>
        <begin position="1"/>
        <end position="23"/>
    </location>
</feature>
<evidence type="ECO:0000256" key="1">
    <source>
        <dbReference type="ARBA" id="ARBA00022723"/>
    </source>
</evidence>
<dbReference type="GO" id="GO:0008270">
    <property type="term" value="F:zinc ion binding"/>
    <property type="evidence" value="ECO:0007669"/>
    <property type="project" value="UniProtKB-KW"/>
</dbReference>
<evidence type="ECO:0000259" key="10">
    <source>
        <dbReference type="PROSITE" id="PS50016"/>
    </source>
</evidence>
<accession>A0A3N4IHU5</accession>
<keyword evidence="3 7" id="KW-0863">Zinc-finger</keyword>
<dbReference type="Gene3D" id="3.30.40.10">
    <property type="entry name" value="Zinc/RING finger domain, C3HC4 (zinc finger)"/>
    <property type="match status" value="1"/>
</dbReference>
<keyword evidence="8" id="KW-0175">Coiled coil</keyword>
<evidence type="ECO:0000259" key="12">
    <source>
        <dbReference type="PROSITE" id="PS51194"/>
    </source>
</evidence>
<dbReference type="FunFam" id="3.40.50.10810:FF:000114">
    <property type="entry name" value="DNA repair protein rad8"/>
    <property type="match status" value="1"/>
</dbReference>
<dbReference type="CDD" id="cd17919">
    <property type="entry name" value="DEXHc_Snf"/>
    <property type="match status" value="1"/>
</dbReference>
<dbReference type="PROSITE" id="PS51192">
    <property type="entry name" value="HELICASE_ATP_BIND_1"/>
    <property type="match status" value="1"/>
</dbReference>
<evidence type="ECO:0000256" key="9">
    <source>
        <dbReference type="SAM" id="MobiDB-lite"/>
    </source>
</evidence>
<proteinExistence type="predicted"/>
<dbReference type="InterPro" id="IPR019787">
    <property type="entry name" value="Znf_PHD-finger"/>
</dbReference>
<dbReference type="OrthoDB" id="448448at2759"/>
<evidence type="ECO:0000256" key="6">
    <source>
        <dbReference type="ARBA" id="ARBA00022840"/>
    </source>
</evidence>
<dbReference type="InterPro" id="IPR000330">
    <property type="entry name" value="SNF2_N"/>
</dbReference>
<feature type="domain" description="Helicase C-terminal" evidence="12">
    <location>
        <begin position="451"/>
        <end position="612"/>
    </location>
</feature>
<keyword evidence="5" id="KW-0862">Zinc</keyword>
<evidence type="ECO:0000256" key="3">
    <source>
        <dbReference type="ARBA" id="ARBA00022771"/>
    </source>
</evidence>
<dbReference type="Proteomes" id="UP000275078">
    <property type="component" value="Unassembled WGS sequence"/>
</dbReference>
<evidence type="ECO:0000313" key="14">
    <source>
        <dbReference type="Proteomes" id="UP000275078"/>
    </source>
</evidence>
<dbReference type="InterPro" id="IPR013083">
    <property type="entry name" value="Znf_RING/FYVE/PHD"/>
</dbReference>
<feature type="compositionally biased region" description="Basic and acidic residues" evidence="9">
    <location>
        <begin position="1015"/>
        <end position="1024"/>
    </location>
</feature>
<evidence type="ECO:0000256" key="7">
    <source>
        <dbReference type="PROSITE-ProRule" id="PRU00146"/>
    </source>
</evidence>